<accession>A0ABT2AZ37</accession>
<evidence type="ECO:0008006" key="4">
    <source>
        <dbReference type="Google" id="ProtNLM"/>
    </source>
</evidence>
<dbReference type="RefSeq" id="WP_258777904.1">
    <property type="nucleotide sequence ID" value="NZ_JANUGP010000005.1"/>
</dbReference>
<feature type="transmembrane region" description="Helical" evidence="1">
    <location>
        <begin position="14"/>
        <end position="33"/>
    </location>
</feature>
<feature type="transmembrane region" description="Helical" evidence="1">
    <location>
        <begin position="390"/>
        <end position="410"/>
    </location>
</feature>
<evidence type="ECO:0000256" key="1">
    <source>
        <dbReference type="SAM" id="Phobius"/>
    </source>
</evidence>
<feature type="transmembrane region" description="Helical" evidence="1">
    <location>
        <begin position="206"/>
        <end position="229"/>
    </location>
</feature>
<evidence type="ECO:0000313" key="2">
    <source>
        <dbReference type="EMBL" id="MCS0601524.1"/>
    </source>
</evidence>
<keyword evidence="1" id="KW-1133">Transmembrane helix</keyword>
<keyword evidence="1" id="KW-0812">Transmembrane</keyword>
<keyword evidence="3" id="KW-1185">Reference proteome</keyword>
<name>A0ABT2AZ37_9ACTN</name>
<comment type="caution">
    <text evidence="2">The sequence shown here is derived from an EMBL/GenBank/DDBJ whole genome shotgun (WGS) entry which is preliminary data.</text>
</comment>
<feature type="transmembrane region" description="Helical" evidence="1">
    <location>
        <begin position="101"/>
        <end position="121"/>
    </location>
</feature>
<sequence>MPVTMPTSPAVTRIALFLLCCAVLVIVFSYVPFQRWLSHRVRNPARSWLRRRRNAIRARHDELVNTLMSRTINQVAPVIAETLPESDLRARPLIVEATLKWWRAALWAIPARALGLLVLVYCTANLEAIVEFIRNPPEHDDGLPQDSASGSGHSYARDAPPPDPLGALFKGMKDAAAWIIHKVVDGVSAVKHLGSLAPSWGVLTPLIYLVLILTILLTLKALYPFVIALTNGARQIPPENSSHQRSARRARHPATVDDEAHYRPVVVLLLTAADCARTWRAWGQGSPLNTQKVSVRRAEYVIRNAWRTGSAYNSWSERARQRHALKAHAAKVIGTLRAVEARQYTDPDIGMVLQELADMLLTIAERYAEGRIGQLLDDVDAAEAATDYEWLRLLGVGAFGVGALVAASMAKLPEEANGVLVGLALLLAGSWLFRHRLTHPMDLIDVLRGADRK</sequence>
<proteinExistence type="predicted"/>
<organism evidence="2 3">
    <name type="scientific">Streptomyces pyxinicus</name>
    <dbReference type="NCBI Taxonomy" id="2970331"/>
    <lineage>
        <taxon>Bacteria</taxon>
        <taxon>Bacillati</taxon>
        <taxon>Actinomycetota</taxon>
        <taxon>Actinomycetes</taxon>
        <taxon>Kitasatosporales</taxon>
        <taxon>Streptomycetaceae</taxon>
        <taxon>Streptomyces</taxon>
    </lineage>
</organism>
<gene>
    <name evidence="2" type="ORF">NX794_09825</name>
</gene>
<protein>
    <recommendedName>
        <fullName evidence="4">Integral membrane protein</fullName>
    </recommendedName>
</protein>
<keyword evidence="1" id="KW-0472">Membrane</keyword>
<evidence type="ECO:0000313" key="3">
    <source>
        <dbReference type="Proteomes" id="UP001205612"/>
    </source>
</evidence>
<dbReference type="EMBL" id="JANUGP010000005">
    <property type="protein sequence ID" value="MCS0601524.1"/>
    <property type="molecule type" value="Genomic_DNA"/>
</dbReference>
<dbReference type="Proteomes" id="UP001205612">
    <property type="component" value="Unassembled WGS sequence"/>
</dbReference>
<feature type="transmembrane region" description="Helical" evidence="1">
    <location>
        <begin position="416"/>
        <end position="433"/>
    </location>
</feature>
<reference evidence="2 3" key="1">
    <citation type="submission" date="2022-08" db="EMBL/GenBank/DDBJ databases">
        <authorList>
            <person name="Somphong A."/>
            <person name="Phongsopitanun W."/>
        </authorList>
    </citation>
    <scope>NUCLEOTIDE SEQUENCE [LARGE SCALE GENOMIC DNA]</scope>
    <source>
        <strain evidence="2 3">LP11</strain>
    </source>
</reference>